<evidence type="ECO:0000256" key="3">
    <source>
        <dbReference type="ARBA" id="ARBA00022448"/>
    </source>
</evidence>
<dbReference type="InterPro" id="IPR018047">
    <property type="entry name" value="Ammonium_transpt_CS"/>
</dbReference>
<feature type="transmembrane region" description="Helical" evidence="8">
    <location>
        <begin position="207"/>
        <end position="225"/>
    </location>
</feature>
<evidence type="ECO:0000256" key="2">
    <source>
        <dbReference type="ARBA" id="ARBA00005887"/>
    </source>
</evidence>
<evidence type="ECO:0000256" key="1">
    <source>
        <dbReference type="ARBA" id="ARBA00004141"/>
    </source>
</evidence>
<evidence type="ECO:0000256" key="5">
    <source>
        <dbReference type="ARBA" id="ARBA00022989"/>
    </source>
</evidence>
<dbReference type="PROSITE" id="PS01219">
    <property type="entry name" value="AMMONIUM_TRANSP"/>
    <property type="match status" value="1"/>
</dbReference>
<dbReference type="Pfam" id="PF00909">
    <property type="entry name" value="Ammonium_transp"/>
    <property type="match status" value="1"/>
</dbReference>
<dbReference type="Gene3D" id="1.10.3430.10">
    <property type="entry name" value="Ammonium transporter AmtB like domains"/>
    <property type="match status" value="1"/>
</dbReference>
<dbReference type="GO" id="GO:0005886">
    <property type="term" value="C:plasma membrane"/>
    <property type="evidence" value="ECO:0007669"/>
    <property type="project" value="UniProtKB-SubCell"/>
</dbReference>
<feature type="transmembrane region" description="Helical" evidence="8">
    <location>
        <begin position="352"/>
        <end position="375"/>
    </location>
</feature>
<keyword evidence="12" id="KW-1185">Reference proteome</keyword>
<proteinExistence type="inferred from homology"/>
<evidence type="ECO:0000256" key="7">
    <source>
        <dbReference type="ARBA" id="ARBA00023177"/>
    </source>
</evidence>
<feature type="transmembrane region" description="Helical" evidence="8">
    <location>
        <begin position="297"/>
        <end position="315"/>
    </location>
</feature>
<evidence type="ECO:0000313" key="12">
    <source>
        <dbReference type="Proteomes" id="UP000186922"/>
    </source>
</evidence>
<feature type="transmembrane region" description="Helical" evidence="8">
    <location>
        <begin position="321"/>
        <end position="340"/>
    </location>
</feature>
<keyword evidence="3 8" id="KW-0813">Transport</keyword>
<dbReference type="SUPFAM" id="SSF111352">
    <property type="entry name" value="Ammonium transporter"/>
    <property type="match status" value="1"/>
</dbReference>
<feature type="transmembrane region" description="Helical" evidence="8">
    <location>
        <begin position="123"/>
        <end position="142"/>
    </location>
</feature>
<comment type="similarity">
    <text evidence="2 8">Belongs to the ammonia transporter channel (TC 1.A.11.2) family.</text>
</comment>
<gene>
    <name evidence="11" type="primary">RvY_07834-1</name>
    <name evidence="11" type="synonym">RvY_07834.1</name>
    <name evidence="11" type="ORF">RvY_07834</name>
</gene>
<keyword evidence="4 8" id="KW-0812">Transmembrane</keyword>
<dbReference type="NCBIfam" id="TIGR00836">
    <property type="entry name" value="amt"/>
    <property type="match status" value="1"/>
</dbReference>
<feature type="compositionally biased region" description="Basic and acidic residues" evidence="9">
    <location>
        <begin position="494"/>
        <end position="503"/>
    </location>
</feature>
<accession>A0A1D1V3L9</accession>
<evidence type="ECO:0000256" key="8">
    <source>
        <dbReference type="RuleBase" id="RU362002"/>
    </source>
</evidence>
<comment type="caution">
    <text evidence="11">The sequence shown here is derived from an EMBL/GenBank/DDBJ whole genome shotgun (WGS) entry which is preliminary data.</text>
</comment>
<keyword evidence="6 8" id="KW-0472">Membrane</keyword>
<evidence type="ECO:0000313" key="11">
    <source>
        <dbReference type="EMBL" id="GAU96379.1"/>
    </source>
</evidence>
<keyword evidence="7 8" id="KW-0924">Ammonia transport</keyword>
<feature type="domain" description="Ammonium transporter AmtB-like" evidence="10">
    <location>
        <begin position="36"/>
        <end position="449"/>
    </location>
</feature>
<dbReference type="EMBL" id="BDGG01000003">
    <property type="protein sequence ID" value="GAU96379.1"/>
    <property type="molecule type" value="Genomic_DNA"/>
</dbReference>
<dbReference type="AlphaFoldDB" id="A0A1D1V3L9"/>
<feature type="transmembrane region" description="Helical" evidence="8">
    <location>
        <begin position="395"/>
        <end position="420"/>
    </location>
</feature>
<dbReference type="InterPro" id="IPR001905">
    <property type="entry name" value="Ammonium_transpt"/>
</dbReference>
<comment type="subcellular location">
    <subcellularLocation>
        <location evidence="8">Cell membrane</location>
        <topology evidence="8">Multi-pass membrane protein</topology>
    </subcellularLocation>
    <subcellularLocation>
        <location evidence="1">Membrane</location>
        <topology evidence="1">Multi-pass membrane protein</topology>
    </subcellularLocation>
</comment>
<feature type="transmembrane region" description="Helical" evidence="8">
    <location>
        <begin position="34"/>
        <end position="54"/>
    </location>
</feature>
<dbReference type="PANTHER" id="PTHR43029">
    <property type="entry name" value="AMMONIUM TRANSPORTER MEP2"/>
    <property type="match status" value="1"/>
</dbReference>
<keyword evidence="5 8" id="KW-1133">Transmembrane helix</keyword>
<dbReference type="GO" id="GO:0008519">
    <property type="term" value="F:ammonium channel activity"/>
    <property type="evidence" value="ECO:0007669"/>
    <property type="project" value="InterPro"/>
</dbReference>
<feature type="transmembrane region" description="Helical" evidence="8">
    <location>
        <begin position="66"/>
        <end position="86"/>
    </location>
</feature>
<feature type="transmembrane region" description="Helical" evidence="8">
    <location>
        <begin position="237"/>
        <end position="254"/>
    </location>
</feature>
<feature type="transmembrane region" description="Helical" evidence="8">
    <location>
        <begin position="154"/>
        <end position="174"/>
    </location>
</feature>
<dbReference type="PANTHER" id="PTHR43029:SF10">
    <property type="entry name" value="AMMONIUM TRANSPORTER MEP2"/>
    <property type="match status" value="1"/>
</dbReference>
<dbReference type="InterPro" id="IPR029020">
    <property type="entry name" value="Ammonium/urea_transptr"/>
</dbReference>
<evidence type="ECO:0000256" key="6">
    <source>
        <dbReference type="ARBA" id="ARBA00023136"/>
    </source>
</evidence>
<feature type="region of interest" description="Disordered" evidence="9">
    <location>
        <begin position="1"/>
        <end position="23"/>
    </location>
</feature>
<organism evidence="11 12">
    <name type="scientific">Ramazzottius varieornatus</name>
    <name type="common">Water bear</name>
    <name type="synonym">Tardigrade</name>
    <dbReference type="NCBI Taxonomy" id="947166"/>
    <lineage>
        <taxon>Eukaryota</taxon>
        <taxon>Metazoa</taxon>
        <taxon>Ecdysozoa</taxon>
        <taxon>Tardigrada</taxon>
        <taxon>Eutardigrada</taxon>
        <taxon>Parachela</taxon>
        <taxon>Hypsibioidea</taxon>
        <taxon>Ramazzottiidae</taxon>
        <taxon>Ramazzottius</taxon>
    </lineage>
</organism>
<evidence type="ECO:0000256" key="9">
    <source>
        <dbReference type="SAM" id="MobiDB-lite"/>
    </source>
</evidence>
<name>A0A1D1V3L9_RAMVA</name>
<dbReference type="STRING" id="947166.A0A1D1V3L9"/>
<dbReference type="Proteomes" id="UP000186922">
    <property type="component" value="Unassembled WGS sequence"/>
</dbReference>
<evidence type="ECO:0000259" key="10">
    <source>
        <dbReference type="Pfam" id="PF00909"/>
    </source>
</evidence>
<protein>
    <recommendedName>
        <fullName evidence="8">Ammonium transporter</fullName>
    </recommendedName>
</protein>
<sequence>MAARGDTSGVVDGSTVVPTTEPPPFADIGSPSTGYLTLCSALVFLMMPGLAFFYSGLSKHNNALSLIMLCMMTMSIVTVQFFLFGYSLSFSETGGSFIGDFSLGGLGTVGVKSFANTAPQVPGISFVVYQMQFATISAALIFGSVPERTRFLPAMIYIFLWTTLVYDFSAYWSWADHGWIRNFACLREMSKSGEPCFKGGYDFAGGGPVHIASGFAGLAYCLMIGKRKHMHVEHHSLVNVCLGVGLLWTGWFGFNGGSAGASNARAAMATTVTTISAAAGSLTWTWFDYIFTRKFSALSFCSGAVAGLVGITPAAGFVAPWAGFVIGIVTSLFCNGWCRLKKRIGFDDSFDAWSVHGSGGFIGSLLTAVFAQKWIGRLDGTDIDGGWLEGNWMQMVYQLVGSAVIAAWSFVVTVIILFVLNRIPGLHIRQSEEEESNGGDFAEMGEVGYMLVISEPGAGDLRHLGTEPLGVLMDGRRVSVANLSVHLNTLPRNDSYREREKKPTSFLTNNRDIELKQMPVRSVSPKVKNHRH</sequence>
<feature type="transmembrane region" description="Helical" evidence="8">
    <location>
        <begin position="266"/>
        <end position="285"/>
    </location>
</feature>
<feature type="region of interest" description="Disordered" evidence="9">
    <location>
        <begin position="494"/>
        <end position="532"/>
    </location>
</feature>
<dbReference type="InterPro" id="IPR024041">
    <property type="entry name" value="NH4_transpt_AmtB-like_dom"/>
</dbReference>
<evidence type="ECO:0000256" key="4">
    <source>
        <dbReference type="ARBA" id="ARBA00022692"/>
    </source>
</evidence>
<dbReference type="OrthoDB" id="534912at2759"/>
<reference evidence="11 12" key="1">
    <citation type="journal article" date="2016" name="Nat. Commun.">
        <title>Extremotolerant tardigrade genome and improved radiotolerance of human cultured cells by tardigrade-unique protein.</title>
        <authorList>
            <person name="Hashimoto T."/>
            <person name="Horikawa D.D."/>
            <person name="Saito Y."/>
            <person name="Kuwahara H."/>
            <person name="Kozuka-Hata H."/>
            <person name="Shin-I T."/>
            <person name="Minakuchi Y."/>
            <person name="Ohishi K."/>
            <person name="Motoyama A."/>
            <person name="Aizu T."/>
            <person name="Enomoto A."/>
            <person name="Kondo K."/>
            <person name="Tanaka S."/>
            <person name="Hara Y."/>
            <person name="Koshikawa S."/>
            <person name="Sagara H."/>
            <person name="Miura T."/>
            <person name="Yokobori S."/>
            <person name="Miyagawa K."/>
            <person name="Suzuki Y."/>
            <person name="Kubo T."/>
            <person name="Oyama M."/>
            <person name="Kohara Y."/>
            <person name="Fujiyama A."/>
            <person name="Arakawa K."/>
            <person name="Katayama T."/>
            <person name="Toyoda A."/>
            <person name="Kunieda T."/>
        </authorList>
    </citation>
    <scope>NUCLEOTIDE SEQUENCE [LARGE SCALE GENOMIC DNA]</scope>
    <source>
        <strain evidence="11 12">YOKOZUNA-1</strain>
    </source>
</reference>